<dbReference type="Gene3D" id="1.10.1040.10">
    <property type="entry name" value="N-(1-d-carboxylethyl)-l-norvaline Dehydrogenase, domain 2"/>
    <property type="match status" value="1"/>
</dbReference>
<keyword evidence="3" id="KW-0520">NAD</keyword>
<comment type="caution">
    <text evidence="7">The sequence shown here is derived from an EMBL/GenBank/DDBJ whole genome shotgun (WGS) entry which is preliminary data.</text>
</comment>
<dbReference type="AlphaFoldDB" id="A0A3N0GPD4"/>
<dbReference type="GO" id="GO:0016491">
    <property type="term" value="F:oxidoreductase activity"/>
    <property type="evidence" value="ECO:0007669"/>
    <property type="project" value="UniProtKB-KW"/>
</dbReference>
<feature type="active site" evidence="4">
    <location>
        <position position="165"/>
    </location>
</feature>
<evidence type="ECO:0000256" key="4">
    <source>
        <dbReference type="PIRSR" id="PIRSR000103-1"/>
    </source>
</evidence>
<feature type="domain" description="3-hydroxyisobutyrate dehydrogenase-like NAD-binding" evidence="6">
    <location>
        <begin position="159"/>
        <end position="275"/>
    </location>
</feature>
<dbReference type="InterPro" id="IPR013328">
    <property type="entry name" value="6PGD_dom2"/>
</dbReference>
<dbReference type="Pfam" id="PF03446">
    <property type="entry name" value="NAD_binding_2"/>
    <property type="match status" value="1"/>
</dbReference>
<keyword evidence="8" id="KW-1185">Reference proteome</keyword>
<reference evidence="7 8" key="1">
    <citation type="submission" date="2018-11" db="EMBL/GenBank/DDBJ databases">
        <authorList>
            <person name="Li F."/>
        </authorList>
    </citation>
    <scope>NUCLEOTIDE SEQUENCE [LARGE SCALE GENOMIC DNA]</scope>
    <source>
        <strain evidence="7 8">Gsoil 818</strain>
    </source>
</reference>
<evidence type="ECO:0000259" key="5">
    <source>
        <dbReference type="Pfam" id="PF03446"/>
    </source>
</evidence>
<evidence type="ECO:0000313" key="7">
    <source>
        <dbReference type="EMBL" id="RNM14335.1"/>
    </source>
</evidence>
<evidence type="ECO:0000259" key="6">
    <source>
        <dbReference type="Pfam" id="PF14833"/>
    </source>
</evidence>
<dbReference type="GO" id="GO:0051287">
    <property type="term" value="F:NAD binding"/>
    <property type="evidence" value="ECO:0007669"/>
    <property type="project" value="InterPro"/>
</dbReference>
<evidence type="ECO:0000256" key="3">
    <source>
        <dbReference type="ARBA" id="ARBA00023027"/>
    </source>
</evidence>
<evidence type="ECO:0000313" key="8">
    <source>
        <dbReference type="Proteomes" id="UP000279994"/>
    </source>
</evidence>
<gene>
    <name evidence="7" type="ORF">EFL26_15605</name>
</gene>
<proteinExistence type="inferred from homology"/>
<protein>
    <submittedName>
        <fullName evidence="7">NAD(P)-dependent oxidoreductase</fullName>
    </submittedName>
</protein>
<dbReference type="Pfam" id="PF14833">
    <property type="entry name" value="NAD_binding_11"/>
    <property type="match status" value="1"/>
</dbReference>
<evidence type="ECO:0000256" key="1">
    <source>
        <dbReference type="ARBA" id="ARBA00009080"/>
    </source>
</evidence>
<dbReference type="OrthoDB" id="5176214at2"/>
<dbReference type="Gene3D" id="3.40.50.720">
    <property type="entry name" value="NAD(P)-binding Rossmann-like Domain"/>
    <property type="match status" value="1"/>
</dbReference>
<dbReference type="InterPro" id="IPR051265">
    <property type="entry name" value="HIBADH-related_NP60_sf"/>
</dbReference>
<dbReference type="InterPro" id="IPR006115">
    <property type="entry name" value="6PGDH_NADP-bd"/>
</dbReference>
<dbReference type="RefSeq" id="WP_123223743.1">
    <property type="nucleotide sequence ID" value="NZ_RJSF01000040.1"/>
</dbReference>
<dbReference type="InterPro" id="IPR036291">
    <property type="entry name" value="NAD(P)-bd_dom_sf"/>
</dbReference>
<dbReference type="Proteomes" id="UP000279994">
    <property type="component" value="Unassembled WGS sequence"/>
</dbReference>
<dbReference type="InterPro" id="IPR015815">
    <property type="entry name" value="HIBADH-related"/>
</dbReference>
<dbReference type="PANTHER" id="PTHR43580">
    <property type="entry name" value="OXIDOREDUCTASE GLYR1-RELATED"/>
    <property type="match status" value="1"/>
</dbReference>
<dbReference type="PANTHER" id="PTHR43580:SF2">
    <property type="entry name" value="CYTOKINE-LIKE NUCLEAR FACTOR N-PAC"/>
    <property type="match status" value="1"/>
</dbReference>
<feature type="domain" description="6-phosphogluconate dehydrogenase NADP-binding" evidence="5">
    <location>
        <begin position="6"/>
        <end position="156"/>
    </location>
</feature>
<dbReference type="SUPFAM" id="SSF51735">
    <property type="entry name" value="NAD(P)-binding Rossmann-fold domains"/>
    <property type="match status" value="1"/>
</dbReference>
<name>A0A3N0GPD4_9ACTN</name>
<dbReference type="EMBL" id="RJSF01000040">
    <property type="protein sequence ID" value="RNM14335.1"/>
    <property type="molecule type" value="Genomic_DNA"/>
</dbReference>
<evidence type="ECO:0000256" key="2">
    <source>
        <dbReference type="ARBA" id="ARBA00023002"/>
    </source>
</evidence>
<dbReference type="InterPro" id="IPR008927">
    <property type="entry name" value="6-PGluconate_DH-like_C_sf"/>
</dbReference>
<dbReference type="PIRSF" id="PIRSF000103">
    <property type="entry name" value="HIBADH"/>
    <property type="match status" value="1"/>
</dbReference>
<sequence>MNTPHVALLGTGIMGRGMARNIVAAGIPLTVWNRSPEKAADLGADVAQSPAEAAKGADVVVTILSDAHVVEEVVREAEPARGTVWLQQSTVGVEGCERLAALAAELGLVYVDAPVLGTKGPAEAGQLTVLASGPADARETVQPVLDAIGARTLWLGAAGQGSRLKLVANSWVLTVVEGVAEALTLARALGLDPQSFLDVVKGGAMDAPYVQLKGAAMLSGDLDPQFPLWGAAKDARLIQEAGRAAGVDLAIIEAARRHFERAMVDGHGDLDMAATYLSH</sequence>
<keyword evidence="2" id="KW-0560">Oxidoreductase</keyword>
<accession>A0A3N0GPD4</accession>
<dbReference type="GO" id="GO:0050661">
    <property type="term" value="F:NADP binding"/>
    <property type="evidence" value="ECO:0007669"/>
    <property type="project" value="InterPro"/>
</dbReference>
<dbReference type="SUPFAM" id="SSF48179">
    <property type="entry name" value="6-phosphogluconate dehydrogenase C-terminal domain-like"/>
    <property type="match status" value="1"/>
</dbReference>
<dbReference type="InterPro" id="IPR029154">
    <property type="entry name" value="HIBADH-like_NADP-bd"/>
</dbReference>
<organism evidence="7 8">
    <name type="scientific">Nocardioides pocheonensis</name>
    <dbReference type="NCBI Taxonomy" id="661485"/>
    <lineage>
        <taxon>Bacteria</taxon>
        <taxon>Bacillati</taxon>
        <taxon>Actinomycetota</taxon>
        <taxon>Actinomycetes</taxon>
        <taxon>Propionibacteriales</taxon>
        <taxon>Nocardioidaceae</taxon>
        <taxon>Nocardioides</taxon>
    </lineage>
</organism>
<comment type="similarity">
    <text evidence="1">Belongs to the HIBADH-related family.</text>
</comment>